<dbReference type="PANTHER" id="PTHR43031">
    <property type="entry name" value="FAD-DEPENDENT OXIDOREDUCTASE"/>
    <property type="match status" value="1"/>
</dbReference>
<feature type="region of interest" description="Disordered" evidence="1">
    <location>
        <begin position="162"/>
        <end position="188"/>
    </location>
</feature>
<dbReference type="PANTHER" id="PTHR43031:SF7">
    <property type="entry name" value="NITRIC OXIDE REDUCTASE FLRD-NAD(+) REDUCTASE"/>
    <property type="match status" value="1"/>
</dbReference>
<organism evidence="4 5">
    <name type="scientific">Luteolibacter yonseiensis</name>
    <dbReference type="NCBI Taxonomy" id="1144680"/>
    <lineage>
        <taxon>Bacteria</taxon>
        <taxon>Pseudomonadati</taxon>
        <taxon>Verrucomicrobiota</taxon>
        <taxon>Verrucomicrobiia</taxon>
        <taxon>Verrucomicrobiales</taxon>
        <taxon>Verrucomicrobiaceae</taxon>
        <taxon>Luteolibacter</taxon>
    </lineage>
</organism>
<dbReference type="InterPro" id="IPR050229">
    <property type="entry name" value="GlpE_sulfurtransferase"/>
</dbReference>
<dbReference type="Proteomes" id="UP000600139">
    <property type="component" value="Unassembled WGS sequence"/>
</dbReference>
<feature type="chain" id="PRO_5037943480" evidence="2">
    <location>
        <begin position="26"/>
        <end position="303"/>
    </location>
</feature>
<comment type="caution">
    <text evidence="4">The sequence shown here is derived from an EMBL/GenBank/DDBJ whole genome shotgun (WGS) entry which is preliminary data.</text>
</comment>
<evidence type="ECO:0000256" key="2">
    <source>
        <dbReference type="SAM" id="SignalP"/>
    </source>
</evidence>
<dbReference type="EMBL" id="JAENIK010000012">
    <property type="protein sequence ID" value="MBK1818009.1"/>
    <property type="molecule type" value="Genomic_DNA"/>
</dbReference>
<feature type="region of interest" description="Disordered" evidence="1">
    <location>
        <begin position="269"/>
        <end position="303"/>
    </location>
</feature>
<feature type="region of interest" description="Disordered" evidence="1">
    <location>
        <begin position="208"/>
        <end position="230"/>
    </location>
</feature>
<feature type="signal peptide" evidence="2">
    <location>
        <begin position="1"/>
        <end position="25"/>
    </location>
</feature>
<proteinExistence type="predicted"/>
<evidence type="ECO:0000313" key="5">
    <source>
        <dbReference type="Proteomes" id="UP000600139"/>
    </source>
</evidence>
<dbReference type="Pfam" id="PF00581">
    <property type="entry name" value="Rhodanese"/>
    <property type="match status" value="1"/>
</dbReference>
<dbReference type="InterPro" id="IPR036873">
    <property type="entry name" value="Rhodanese-like_dom_sf"/>
</dbReference>
<evidence type="ECO:0000259" key="3">
    <source>
        <dbReference type="PROSITE" id="PS50206"/>
    </source>
</evidence>
<dbReference type="SMART" id="SM00450">
    <property type="entry name" value="RHOD"/>
    <property type="match status" value="1"/>
</dbReference>
<name>A0A934R6S4_9BACT</name>
<gene>
    <name evidence="4" type="ORF">JIN84_20470</name>
</gene>
<dbReference type="Gene3D" id="3.40.250.10">
    <property type="entry name" value="Rhodanese-like domain"/>
    <property type="match status" value="1"/>
</dbReference>
<dbReference type="InterPro" id="IPR001763">
    <property type="entry name" value="Rhodanese-like_dom"/>
</dbReference>
<dbReference type="AlphaFoldDB" id="A0A934R6S4"/>
<evidence type="ECO:0000256" key="1">
    <source>
        <dbReference type="SAM" id="MobiDB-lite"/>
    </source>
</evidence>
<dbReference type="PROSITE" id="PS50206">
    <property type="entry name" value="RHODANESE_3"/>
    <property type="match status" value="1"/>
</dbReference>
<dbReference type="SUPFAM" id="SSF52821">
    <property type="entry name" value="Rhodanese/Cell cycle control phosphatase"/>
    <property type="match status" value="1"/>
</dbReference>
<reference evidence="4" key="1">
    <citation type="submission" date="2021-01" db="EMBL/GenBank/DDBJ databases">
        <title>Modified the classification status of verrucomicrobia.</title>
        <authorList>
            <person name="Feng X."/>
        </authorList>
    </citation>
    <scope>NUCLEOTIDE SEQUENCE</scope>
    <source>
        <strain evidence="4">JCM 18052</strain>
    </source>
</reference>
<dbReference type="RefSeq" id="WP_200352933.1">
    <property type="nucleotide sequence ID" value="NZ_BAABHZ010000001.1"/>
</dbReference>
<protein>
    <submittedName>
        <fullName evidence="4">Rhodanese-like domain-containing protein</fullName>
    </submittedName>
</protein>
<accession>A0A934R6S4</accession>
<feature type="compositionally biased region" description="Low complexity" evidence="1">
    <location>
        <begin position="171"/>
        <end position="180"/>
    </location>
</feature>
<keyword evidence="5" id="KW-1185">Reference proteome</keyword>
<keyword evidence="2" id="KW-0732">Signal</keyword>
<evidence type="ECO:0000313" key="4">
    <source>
        <dbReference type="EMBL" id="MBK1818009.1"/>
    </source>
</evidence>
<feature type="domain" description="Rhodanese" evidence="3">
    <location>
        <begin position="37"/>
        <end position="125"/>
    </location>
</feature>
<sequence length="303" mass="32088">MTRNLTSHVLRAALLLAGLSTMSRAITATELSRKLQAGEVVQLIDLRSQNRYELGTIPGAMNIPAAVIETKKLPPLSAVVLFDDGMAGVDVGAIAASLNQRPGWKVEVLEGGFAAWKALSGAPQTSPAGLRSEDVQHITYEDLAGLKEKVVLLDLRPAAPPASTVKSLAKPGQQPAAAPQKEPVSDFCGKAGNRTYQRGLAEFRKNYKAAGTNPGKSVKSDRSAKSAPPQAVPPLVVLVDTVESDNRETVRRLHAEGYSRILVLAGGDESIQLEGRRGKGRISGTLGQGELKVPPSQPQTDKP</sequence>
<dbReference type="CDD" id="cd00158">
    <property type="entry name" value="RHOD"/>
    <property type="match status" value="1"/>
</dbReference>